<dbReference type="InterPro" id="IPR012338">
    <property type="entry name" value="Beta-lactam/transpept-like"/>
</dbReference>
<dbReference type="SUPFAM" id="SSF56519">
    <property type="entry name" value="Penicillin binding protein dimerisation domain"/>
    <property type="match status" value="1"/>
</dbReference>
<dbReference type="Pfam" id="PF03717">
    <property type="entry name" value="PBP_dimer"/>
    <property type="match status" value="1"/>
</dbReference>
<dbReference type="Pfam" id="PF03793">
    <property type="entry name" value="PASTA"/>
    <property type="match status" value="1"/>
</dbReference>
<keyword evidence="4" id="KW-0812">Transmembrane</keyword>
<comment type="subcellular location">
    <subcellularLocation>
        <location evidence="1">Membrane</location>
    </subcellularLocation>
</comment>
<dbReference type="OrthoDB" id="9804124at2"/>
<evidence type="ECO:0000256" key="2">
    <source>
        <dbReference type="ARBA" id="ARBA00022645"/>
    </source>
</evidence>
<dbReference type="EMBL" id="QKZK01000031">
    <property type="protein sequence ID" value="PZX12427.1"/>
    <property type="molecule type" value="Genomic_DNA"/>
</dbReference>
<dbReference type="InterPro" id="IPR001460">
    <property type="entry name" value="PCN-bd_Tpept"/>
</dbReference>
<dbReference type="InterPro" id="IPR005311">
    <property type="entry name" value="PBP_dimer"/>
</dbReference>
<dbReference type="SUPFAM" id="SSF54184">
    <property type="entry name" value="Penicillin-binding protein 2x (pbp-2x), c-terminal domain"/>
    <property type="match status" value="1"/>
</dbReference>
<dbReference type="Gene3D" id="3.40.710.10">
    <property type="entry name" value="DD-peptidase/beta-lactamase superfamily"/>
    <property type="match status" value="1"/>
</dbReference>
<dbReference type="GO" id="GO:0008658">
    <property type="term" value="F:penicillin binding"/>
    <property type="evidence" value="ECO:0007669"/>
    <property type="project" value="InterPro"/>
</dbReference>
<dbReference type="GO" id="GO:0004180">
    <property type="term" value="F:carboxypeptidase activity"/>
    <property type="evidence" value="ECO:0007669"/>
    <property type="project" value="UniProtKB-KW"/>
</dbReference>
<reference evidence="6 7" key="1">
    <citation type="submission" date="2018-06" db="EMBL/GenBank/DDBJ databases">
        <title>Genomic Encyclopedia of Archaeal and Bacterial Type Strains, Phase II (KMG-II): from individual species to whole genera.</title>
        <authorList>
            <person name="Goeker M."/>
        </authorList>
    </citation>
    <scope>NUCLEOTIDE SEQUENCE [LARGE SCALE GENOMIC DNA]</scope>
    <source>
        <strain evidence="6 7">DSM 6779</strain>
    </source>
</reference>
<keyword evidence="2" id="KW-0121">Carboxypeptidase</keyword>
<dbReference type="SMART" id="SM00740">
    <property type="entry name" value="PASTA"/>
    <property type="match status" value="1"/>
</dbReference>
<evidence type="ECO:0000256" key="4">
    <source>
        <dbReference type="SAM" id="Phobius"/>
    </source>
</evidence>
<keyword evidence="4" id="KW-1133">Transmembrane helix</keyword>
<dbReference type="GO" id="GO:0071555">
    <property type="term" value="P:cell wall organization"/>
    <property type="evidence" value="ECO:0007669"/>
    <property type="project" value="TreeGrafter"/>
</dbReference>
<dbReference type="GO" id="GO:0051301">
    <property type="term" value="P:cell division"/>
    <property type="evidence" value="ECO:0007669"/>
    <property type="project" value="UniProtKB-KW"/>
</dbReference>
<evidence type="ECO:0000313" key="7">
    <source>
        <dbReference type="Proteomes" id="UP000249239"/>
    </source>
</evidence>
<dbReference type="CDD" id="cd06575">
    <property type="entry name" value="PASTA_Pbp2x-like_2"/>
    <property type="match status" value="1"/>
</dbReference>
<dbReference type="AlphaFoldDB" id="A0A2W7N216"/>
<feature type="domain" description="PASTA" evidence="5">
    <location>
        <begin position="656"/>
        <end position="714"/>
    </location>
</feature>
<dbReference type="PANTHER" id="PTHR30627">
    <property type="entry name" value="PEPTIDOGLYCAN D,D-TRANSPEPTIDASE"/>
    <property type="match status" value="1"/>
</dbReference>
<organism evidence="6 7">
    <name type="scientific">Breznakibacter xylanolyticus</name>
    <dbReference type="NCBI Taxonomy" id="990"/>
    <lineage>
        <taxon>Bacteria</taxon>
        <taxon>Pseudomonadati</taxon>
        <taxon>Bacteroidota</taxon>
        <taxon>Bacteroidia</taxon>
        <taxon>Marinilabiliales</taxon>
        <taxon>Marinilabiliaceae</taxon>
        <taxon>Breznakibacter</taxon>
    </lineage>
</organism>
<dbReference type="RefSeq" id="WP_111446710.1">
    <property type="nucleotide sequence ID" value="NZ_QKZK01000031.1"/>
</dbReference>
<dbReference type="InterPro" id="IPR005543">
    <property type="entry name" value="PASTA_dom"/>
</dbReference>
<accession>A0A2W7N216</accession>
<gene>
    <name evidence="6" type="ORF">LX69_02896</name>
</gene>
<keyword evidence="2" id="KW-0645">Protease</keyword>
<dbReference type="PROSITE" id="PS51178">
    <property type="entry name" value="PASTA"/>
    <property type="match status" value="1"/>
</dbReference>
<dbReference type="InterPro" id="IPR036138">
    <property type="entry name" value="PBP_dimer_sf"/>
</dbReference>
<dbReference type="SUPFAM" id="SSF56601">
    <property type="entry name" value="beta-lactamase/transpeptidase-like"/>
    <property type="match status" value="1"/>
</dbReference>
<dbReference type="PANTHER" id="PTHR30627:SF1">
    <property type="entry name" value="PEPTIDOGLYCAN D,D-TRANSPEPTIDASE FTSI"/>
    <property type="match status" value="1"/>
</dbReference>
<dbReference type="InterPro" id="IPR050515">
    <property type="entry name" value="Beta-lactam/transpept"/>
</dbReference>
<sequence>MKLKRDILWRVGTVYMGMVLLSFAILFQIIKLQFVERFQWQEQAALLKVEDVIIDANRGSVLSDDGRKLACSVPGYKIYMDTRAAGLTPEVFKADIDSLSLCLSRLFRDKSAAAYKQAIVNARKKGMRYYQISNQRISIIDLKRLKKFPIFRLGANKGGLIVVDDESRKLPFGSLASRTIGKFSIERDSLGRKQTRGIGLEIAYNEVLQGKDGVGDKTRIGGRWVHDVQVHPVDGDDVVTTINVEIQDVAEQTLRDQLMKHNARYGTAVVMEVKTGAVKAIVNLHRAAPGRYVEDHFNYAIGEAAEPGSTFKLASMMVALEDGVVDLDDVVDTEDGSTKYYDRTLRDSEGAKGGRLTIRQVFANSSNVGISKVIFNHYRQDPEDFLDGIAKLGINQKMGIEIPGEVPPYIKNTQDKSWSGTTIPWMSIGYEVKMTPLQILTLYNAVANNGTMVRPSFVKGISRHGKIIETFDADVIKSSICSRSTLRKVRELLEEVVENGTAQNLKNSHYKIAGKTGTAQVAKGAGGYGTKGYRGDEGGVSYQASFVGYFPADEPLYSCIVVVNSPSNNVYYGNVISGAVFKAISDRLYAASFKVTDDYKEPAPLLTDNLPYTKAGNRKELRRVLSKIDLDYDDNADEEWVGVKVDKDIIELVDRQSAKGLVPNVKGYGARDAVSLLESMGLRVYVTGFGKVVSQSIAPGARIQRGSTIVLHMS</sequence>
<dbReference type="Gene3D" id="3.90.1310.10">
    <property type="entry name" value="Penicillin-binding protein 2a (Domain 2)"/>
    <property type="match status" value="1"/>
</dbReference>
<evidence type="ECO:0000313" key="6">
    <source>
        <dbReference type="EMBL" id="PZX12427.1"/>
    </source>
</evidence>
<keyword evidence="3 4" id="KW-0472">Membrane</keyword>
<name>A0A2W7N216_9BACT</name>
<dbReference type="Gene3D" id="3.30.10.20">
    <property type="match status" value="1"/>
</dbReference>
<evidence type="ECO:0000259" key="5">
    <source>
        <dbReference type="PROSITE" id="PS51178"/>
    </source>
</evidence>
<dbReference type="GO" id="GO:0005886">
    <property type="term" value="C:plasma membrane"/>
    <property type="evidence" value="ECO:0007669"/>
    <property type="project" value="TreeGrafter"/>
</dbReference>
<feature type="transmembrane region" description="Helical" evidence="4">
    <location>
        <begin position="7"/>
        <end position="30"/>
    </location>
</feature>
<keyword evidence="6" id="KW-0131">Cell cycle</keyword>
<comment type="caution">
    <text evidence="6">The sequence shown here is derived from an EMBL/GenBank/DDBJ whole genome shotgun (WGS) entry which is preliminary data.</text>
</comment>
<keyword evidence="7" id="KW-1185">Reference proteome</keyword>
<protein>
    <submittedName>
        <fullName evidence="6">Cell division protein FtsI (Penicillin-binding protein 3)</fullName>
    </submittedName>
</protein>
<keyword evidence="6" id="KW-0132">Cell division</keyword>
<evidence type="ECO:0000256" key="3">
    <source>
        <dbReference type="ARBA" id="ARBA00023136"/>
    </source>
</evidence>
<proteinExistence type="predicted"/>
<evidence type="ECO:0000256" key="1">
    <source>
        <dbReference type="ARBA" id="ARBA00004370"/>
    </source>
</evidence>
<dbReference type="Proteomes" id="UP000249239">
    <property type="component" value="Unassembled WGS sequence"/>
</dbReference>
<dbReference type="Pfam" id="PF00905">
    <property type="entry name" value="Transpeptidase"/>
    <property type="match status" value="1"/>
</dbReference>
<dbReference type="Gene3D" id="3.30.450.330">
    <property type="match status" value="1"/>
</dbReference>
<keyword evidence="2" id="KW-0378">Hydrolase</keyword>